<dbReference type="PROSITE" id="PS50887">
    <property type="entry name" value="GGDEF"/>
    <property type="match status" value="1"/>
</dbReference>
<dbReference type="AlphaFoldDB" id="W0DR36"/>
<evidence type="ECO:0000256" key="3">
    <source>
        <dbReference type="ARBA" id="ARBA00034247"/>
    </source>
</evidence>
<dbReference type="InterPro" id="IPR043128">
    <property type="entry name" value="Rev_trsase/Diguanyl_cyclase"/>
</dbReference>
<accession>W0DR36</accession>
<dbReference type="InterPro" id="IPR050469">
    <property type="entry name" value="Diguanylate_Cyclase"/>
</dbReference>
<evidence type="ECO:0000256" key="4">
    <source>
        <dbReference type="SAM" id="Coils"/>
    </source>
</evidence>
<gene>
    <name evidence="6" type="ORF">THITH_16870</name>
</gene>
<dbReference type="OrthoDB" id="9773156at2"/>
<evidence type="ECO:0000256" key="1">
    <source>
        <dbReference type="ARBA" id="ARBA00001946"/>
    </source>
</evidence>
<dbReference type="Gene3D" id="3.30.70.270">
    <property type="match status" value="1"/>
</dbReference>
<dbReference type="GO" id="GO:0052621">
    <property type="term" value="F:diguanylate cyclase activity"/>
    <property type="evidence" value="ECO:0007669"/>
    <property type="project" value="UniProtKB-EC"/>
</dbReference>
<feature type="domain" description="GGDEF" evidence="5">
    <location>
        <begin position="256"/>
        <end position="380"/>
    </location>
</feature>
<dbReference type="FunFam" id="3.30.70.270:FF:000001">
    <property type="entry name" value="Diguanylate cyclase domain protein"/>
    <property type="match status" value="1"/>
</dbReference>
<evidence type="ECO:0000256" key="2">
    <source>
        <dbReference type="ARBA" id="ARBA00012528"/>
    </source>
</evidence>
<dbReference type="EMBL" id="CP007029">
    <property type="protein sequence ID" value="AHE99687.1"/>
    <property type="molecule type" value="Genomic_DNA"/>
</dbReference>
<dbReference type="Gene3D" id="3.30.450.40">
    <property type="match status" value="1"/>
</dbReference>
<dbReference type="InterPro" id="IPR000160">
    <property type="entry name" value="GGDEF_dom"/>
</dbReference>
<keyword evidence="7" id="KW-1185">Reference proteome</keyword>
<dbReference type="Pfam" id="PF13185">
    <property type="entry name" value="GAF_2"/>
    <property type="match status" value="1"/>
</dbReference>
<dbReference type="SMART" id="SM00267">
    <property type="entry name" value="GGDEF"/>
    <property type="match status" value="1"/>
</dbReference>
<dbReference type="PANTHER" id="PTHR45138">
    <property type="entry name" value="REGULATORY COMPONENTS OF SENSORY TRANSDUCTION SYSTEM"/>
    <property type="match status" value="1"/>
</dbReference>
<dbReference type="SMART" id="SM00065">
    <property type="entry name" value="GAF"/>
    <property type="match status" value="1"/>
</dbReference>
<organism evidence="6 7">
    <name type="scientific">Thioalkalivibrio paradoxus ARh 1</name>
    <dbReference type="NCBI Taxonomy" id="713585"/>
    <lineage>
        <taxon>Bacteria</taxon>
        <taxon>Pseudomonadati</taxon>
        <taxon>Pseudomonadota</taxon>
        <taxon>Gammaproteobacteria</taxon>
        <taxon>Chromatiales</taxon>
        <taxon>Ectothiorhodospiraceae</taxon>
        <taxon>Thioalkalivibrio</taxon>
    </lineage>
</organism>
<dbReference type="STRING" id="713585.THITH_16870"/>
<dbReference type="RefSeq" id="WP_006746719.1">
    <property type="nucleotide sequence ID" value="NZ_CP007029.1"/>
</dbReference>
<name>W0DR36_9GAMM</name>
<dbReference type="NCBIfam" id="TIGR00254">
    <property type="entry name" value="GGDEF"/>
    <property type="match status" value="1"/>
</dbReference>
<dbReference type="Pfam" id="PF00990">
    <property type="entry name" value="GGDEF"/>
    <property type="match status" value="1"/>
</dbReference>
<dbReference type="InterPro" id="IPR003018">
    <property type="entry name" value="GAF"/>
</dbReference>
<dbReference type="CDD" id="cd01949">
    <property type="entry name" value="GGDEF"/>
    <property type="match status" value="1"/>
</dbReference>
<evidence type="ECO:0000259" key="5">
    <source>
        <dbReference type="PROSITE" id="PS50887"/>
    </source>
</evidence>
<dbReference type="InterPro" id="IPR029787">
    <property type="entry name" value="Nucleotide_cyclase"/>
</dbReference>
<dbReference type="Proteomes" id="UP000005289">
    <property type="component" value="Chromosome"/>
</dbReference>
<dbReference type="InterPro" id="IPR029016">
    <property type="entry name" value="GAF-like_dom_sf"/>
</dbReference>
<dbReference type="PANTHER" id="PTHR45138:SF9">
    <property type="entry name" value="DIGUANYLATE CYCLASE DGCM-RELATED"/>
    <property type="match status" value="1"/>
</dbReference>
<feature type="coiled-coil region" evidence="4">
    <location>
        <begin position="8"/>
        <end position="63"/>
    </location>
</feature>
<protein>
    <recommendedName>
        <fullName evidence="2">diguanylate cyclase</fullName>
        <ecNumber evidence="2">2.7.7.65</ecNumber>
    </recommendedName>
</protein>
<evidence type="ECO:0000313" key="6">
    <source>
        <dbReference type="EMBL" id="AHE99687.1"/>
    </source>
</evidence>
<comment type="cofactor">
    <cofactor evidence="1">
        <name>Mg(2+)</name>
        <dbReference type="ChEBI" id="CHEBI:18420"/>
    </cofactor>
</comment>
<dbReference type="SUPFAM" id="SSF55781">
    <property type="entry name" value="GAF domain-like"/>
    <property type="match status" value="1"/>
</dbReference>
<reference evidence="6 7" key="1">
    <citation type="submission" date="2013-12" db="EMBL/GenBank/DDBJ databases">
        <authorList>
            <consortium name="DOE Joint Genome Institute"/>
            <person name="Muyzer G."/>
            <person name="Huntemann M."/>
            <person name="Han J."/>
            <person name="Chen A."/>
            <person name="Kyrpides N."/>
            <person name="Mavromatis K."/>
            <person name="Markowitz V."/>
            <person name="Palaniappan K."/>
            <person name="Ivanova N."/>
            <person name="Schaumberg A."/>
            <person name="Pati A."/>
            <person name="Liolios K."/>
            <person name="Nordberg H.P."/>
            <person name="Cantor M.N."/>
            <person name="Hua S.X."/>
            <person name="Woyke T."/>
        </authorList>
    </citation>
    <scope>NUCLEOTIDE SEQUENCE [LARGE SCALE GENOMIC DNA]</scope>
    <source>
        <strain evidence="6 7">ARh 1</strain>
    </source>
</reference>
<dbReference type="HOGENOM" id="CLU_000445_11_24_6"/>
<keyword evidence="4" id="KW-0175">Coiled coil</keyword>
<sequence>MTATGDVTDTLRQRISELEREKRMLQEGVTQADRMRRLWEQALADLKDTKKTLEARNEQLSALYRVATAMTRCLSTEELFERIMDAMEDVAPLEQRRSMGLFLVEDDRMHLAASRGGSPEFLAAHEGMRVGDCLCGRVARDGEMIVTRQCHRDPRHTIQYPGFEPHGHLILPLVSGEEEVVGVFYYYLPPDYDLLQRELDTFVAIGHQLGLAIERARLYDQARALSMHDALTGLWNRRYMDVALERDIGNARRYGGSLAAVMADLDRFKAYNDRHGHPAGDRLLAEVAGILREQVRGGDLVVRYGGEEYLMLLPQCDEATARAVAERVREAVEQGTEITISLGIALCVGEGCAADTLIEAADQALYQAKDAGRNCVMVAP</sequence>
<comment type="catalytic activity">
    <reaction evidence="3">
        <text>2 GTP = 3',3'-c-di-GMP + 2 diphosphate</text>
        <dbReference type="Rhea" id="RHEA:24898"/>
        <dbReference type="ChEBI" id="CHEBI:33019"/>
        <dbReference type="ChEBI" id="CHEBI:37565"/>
        <dbReference type="ChEBI" id="CHEBI:58805"/>
        <dbReference type="EC" id="2.7.7.65"/>
    </reaction>
</comment>
<dbReference type="SUPFAM" id="SSF55073">
    <property type="entry name" value="Nucleotide cyclase"/>
    <property type="match status" value="1"/>
</dbReference>
<evidence type="ECO:0000313" key="7">
    <source>
        <dbReference type="Proteomes" id="UP000005289"/>
    </source>
</evidence>
<proteinExistence type="predicted"/>
<dbReference type="EC" id="2.7.7.65" evidence="2"/>
<dbReference type="KEGG" id="tti:THITH_16870"/>